<dbReference type="EMBL" id="CAJPWZ010000664">
    <property type="protein sequence ID" value="CAG2198071.1"/>
    <property type="molecule type" value="Genomic_DNA"/>
</dbReference>
<comment type="caution">
    <text evidence="2">The sequence shown here is derived from an EMBL/GenBank/DDBJ whole genome shotgun (WGS) entry which is preliminary data.</text>
</comment>
<evidence type="ECO:0000313" key="3">
    <source>
        <dbReference type="Proteomes" id="UP000683360"/>
    </source>
</evidence>
<dbReference type="PANTHER" id="PTHR47027:SF26">
    <property type="entry name" value="REVERSE TRANSCRIPTASE DOMAIN-CONTAINING PROTEIN"/>
    <property type="match status" value="1"/>
</dbReference>
<dbReference type="InterPro" id="IPR043128">
    <property type="entry name" value="Rev_trsase/Diguanyl_cyclase"/>
</dbReference>
<dbReference type="Gene3D" id="3.30.70.270">
    <property type="match status" value="1"/>
</dbReference>
<dbReference type="PANTHER" id="PTHR47027">
    <property type="entry name" value="REVERSE TRANSCRIPTASE DOMAIN-CONTAINING PROTEIN"/>
    <property type="match status" value="1"/>
</dbReference>
<keyword evidence="3" id="KW-1185">Reference proteome</keyword>
<dbReference type="Pfam" id="PF00078">
    <property type="entry name" value="RVT_1"/>
    <property type="match status" value="1"/>
</dbReference>
<organism evidence="2 3">
    <name type="scientific">Mytilus edulis</name>
    <name type="common">Blue mussel</name>
    <dbReference type="NCBI Taxonomy" id="6550"/>
    <lineage>
        <taxon>Eukaryota</taxon>
        <taxon>Metazoa</taxon>
        <taxon>Spiralia</taxon>
        <taxon>Lophotrochozoa</taxon>
        <taxon>Mollusca</taxon>
        <taxon>Bivalvia</taxon>
        <taxon>Autobranchia</taxon>
        <taxon>Pteriomorphia</taxon>
        <taxon>Mytilida</taxon>
        <taxon>Mytiloidea</taxon>
        <taxon>Mytilidae</taxon>
        <taxon>Mytilinae</taxon>
        <taxon>Mytilus</taxon>
    </lineage>
</organism>
<dbReference type="Proteomes" id="UP000683360">
    <property type="component" value="Unassembled WGS sequence"/>
</dbReference>
<dbReference type="OrthoDB" id="6150661at2759"/>
<gene>
    <name evidence="2" type="ORF">MEDL_12894</name>
</gene>
<name>A0A8S3QSD9_MYTED</name>
<dbReference type="InterPro" id="IPR043502">
    <property type="entry name" value="DNA/RNA_pol_sf"/>
</dbReference>
<dbReference type="InterPro" id="IPR000477">
    <property type="entry name" value="RT_dom"/>
</dbReference>
<proteinExistence type="predicted"/>
<dbReference type="SUPFAM" id="SSF56672">
    <property type="entry name" value="DNA/RNA polymerases"/>
    <property type="match status" value="1"/>
</dbReference>
<feature type="domain" description="Reverse transcriptase" evidence="1">
    <location>
        <begin position="1"/>
        <end position="147"/>
    </location>
</feature>
<evidence type="ECO:0000259" key="1">
    <source>
        <dbReference type="PROSITE" id="PS50878"/>
    </source>
</evidence>
<protein>
    <recommendedName>
        <fullName evidence="1">Reverse transcriptase domain-containing protein</fullName>
    </recommendedName>
</protein>
<sequence length="473" mass="54971">MYKAIKSTYEKLQAAVRLNGSLTDWFSVEAGVRQGDNLAPTLFAVFVDDLVTEINRIGKGINIGTDSLSCLLYADDIVLISDTVDGLQSLLHCVTDWSKTWRLKVNTDKTKIMHVRKASKPKNDYEFQLNNMTLETVSKYRYLGLVITENLDYKETTNELVSSGSRSLGSLVSKYYAMDGMDFDTYTKIFDSTVLPILEYGSGVWGNKRYDSLERLQYRAIRTFLGVSLTTPIPAITGDMGWYPIHHRIQVNIVRLYCRLVKLPDTRICRKVFIWDQNISTRYRDTWFNHAKKLFDSCGLSDVFFLENQHIITPYLIDSVKTHLENEHKQSWSDNIQQMPKLRTYKLFKTEFETETFLKRCLTRSQRSSISRMRCGTFPLEIEKERNRNIPVERRTCKMCDTNSVEDEIHFLIHCPKYTEKRNKLFENICVTFRDISGLSDTDKLCELLSNHRLSKLVANFIADCYHIRTLTL</sequence>
<dbReference type="PROSITE" id="PS50878">
    <property type="entry name" value="RT_POL"/>
    <property type="match status" value="1"/>
</dbReference>
<dbReference type="AlphaFoldDB" id="A0A8S3QSD9"/>
<accession>A0A8S3QSD9</accession>
<reference evidence="2" key="1">
    <citation type="submission" date="2021-03" db="EMBL/GenBank/DDBJ databases">
        <authorList>
            <person name="Bekaert M."/>
        </authorList>
    </citation>
    <scope>NUCLEOTIDE SEQUENCE</scope>
</reference>
<dbReference type="PRINTS" id="PR01345">
    <property type="entry name" value="CERVTRCPTASE"/>
</dbReference>
<evidence type="ECO:0000313" key="2">
    <source>
        <dbReference type="EMBL" id="CAG2198071.1"/>
    </source>
</evidence>